<evidence type="ECO:0000313" key="2">
    <source>
        <dbReference type="Proteomes" id="UP000509460"/>
    </source>
</evidence>
<dbReference type="RefSeq" id="WP_178946671.1">
    <property type="nucleotide sequence ID" value="NZ_AP019810.1"/>
</dbReference>
<dbReference type="AlphaFoldDB" id="A0AAI8RB23"/>
<protein>
    <submittedName>
        <fullName evidence="1">Alkyl sulfatase and related hydrolases</fullName>
    </submittedName>
</protein>
<organism evidence="1 2">
    <name type="scientific">Enterococcus mundtii</name>
    <dbReference type="NCBI Taxonomy" id="53346"/>
    <lineage>
        <taxon>Bacteria</taxon>
        <taxon>Bacillati</taxon>
        <taxon>Bacillota</taxon>
        <taxon>Bacilli</taxon>
        <taxon>Lactobacillales</taxon>
        <taxon>Enterococcaceae</taxon>
        <taxon>Enterococcus</taxon>
    </lineage>
</organism>
<evidence type="ECO:0000313" key="1">
    <source>
        <dbReference type="EMBL" id="BBM15541.1"/>
    </source>
</evidence>
<dbReference type="EMBL" id="AP019810">
    <property type="protein sequence ID" value="BBM15541.1"/>
    <property type="molecule type" value="Genomic_DNA"/>
</dbReference>
<dbReference type="GO" id="GO:0016787">
    <property type="term" value="F:hydrolase activity"/>
    <property type="evidence" value="ECO:0007669"/>
    <property type="project" value="UniProtKB-KW"/>
</dbReference>
<gene>
    <name evidence="1" type="ORF">EM151A_2360</name>
</gene>
<proteinExistence type="predicted"/>
<dbReference type="Proteomes" id="UP000509460">
    <property type="component" value="Chromosome"/>
</dbReference>
<name>A0AAI8RB23_ENTMU</name>
<sequence>MEKKLFCFGDSKENVKKMPSHVVVETQDGLIIDGFELDYVLAGGVTAQQLSEDVVKINVSFLAKSYDYKFKEQHDVTKILDSVDVNFAQKMD</sequence>
<accession>A0AAI8RB23</accession>
<keyword evidence="1" id="KW-0378">Hydrolase</keyword>
<reference evidence="1 2" key="1">
    <citation type="submission" date="2019-07" db="EMBL/GenBank/DDBJ databases">
        <title>antibiotic susceptibility of plant-derived lactic acid bacteria.</title>
        <authorList>
            <person name="Sugiyama M."/>
            <person name="Noda M."/>
        </authorList>
    </citation>
    <scope>NUCLEOTIDE SEQUENCE [LARGE SCALE GENOMIC DNA]</scope>
    <source>
        <strain evidence="1 2">15-1A</strain>
    </source>
</reference>